<accession>A0ABU0W741</accession>
<dbReference type="RefSeq" id="WP_306728310.1">
    <property type="nucleotide sequence ID" value="NZ_JAVDDT010000004.1"/>
</dbReference>
<name>A0ABU0W741_9GAMM</name>
<gene>
    <name evidence="2" type="ORF">RBH19_08020</name>
</gene>
<comment type="caution">
    <text evidence="2">The sequence shown here is derived from an EMBL/GenBank/DDBJ whole genome shotgun (WGS) entry which is preliminary data.</text>
</comment>
<keyword evidence="3" id="KW-1185">Reference proteome</keyword>
<organism evidence="2 3">
    <name type="scientific">Natronospira bacteriovora</name>
    <dbReference type="NCBI Taxonomy" id="3069753"/>
    <lineage>
        <taxon>Bacteria</taxon>
        <taxon>Pseudomonadati</taxon>
        <taxon>Pseudomonadota</taxon>
        <taxon>Gammaproteobacteria</taxon>
        <taxon>Natronospirales</taxon>
        <taxon>Natronospiraceae</taxon>
        <taxon>Natronospira</taxon>
    </lineage>
</organism>
<proteinExistence type="predicted"/>
<reference evidence="2 3" key="1">
    <citation type="submission" date="2023-08" db="EMBL/GenBank/DDBJ databases">
        <title>Whole-genome sequencing of halo(alkali)philic microorganisms from hypersaline lakes.</title>
        <authorList>
            <person name="Sorokin D.Y."/>
            <person name="Abbas B."/>
            <person name="Merkel A.Y."/>
        </authorList>
    </citation>
    <scope>NUCLEOTIDE SEQUENCE [LARGE SCALE GENOMIC DNA]</scope>
    <source>
        <strain evidence="2 3">AB-CW4</strain>
    </source>
</reference>
<protein>
    <submittedName>
        <fullName evidence="2">Tn7 transposase TnsA N-terminal domain-containing protein</fullName>
    </submittedName>
</protein>
<feature type="domain" description="TnsA endonuclease N-terminal" evidence="1">
    <location>
        <begin position="63"/>
        <end position="142"/>
    </location>
</feature>
<evidence type="ECO:0000313" key="3">
    <source>
        <dbReference type="Proteomes" id="UP001239019"/>
    </source>
</evidence>
<dbReference type="Pfam" id="PF08722">
    <property type="entry name" value="Tn7_TnsA-like_N"/>
    <property type="match status" value="1"/>
</dbReference>
<dbReference type="InterPro" id="IPR014833">
    <property type="entry name" value="TnsA_N"/>
</dbReference>
<evidence type="ECO:0000259" key="1">
    <source>
        <dbReference type="Pfam" id="PF08722"/>
    </source>
</evidence>
<dbReference type="Proteomes" id="UP001239019">
    <property type="component" value="Unassembled WGS sequence"/>
</dbReference>
<sequence>MTKDRLAKQAVTRALWERVGSPVRSIGPSKVSVTGRVVTEKNDLPQPVESSLEQDFLTLLEANSDVVRYSVQPLTMRWTDRTGRRRAYTPDVLVEYCSRPPRLFEVKPRVVLRRDWDELRPRFRQAMAVARASGWYFKIVTDKEIRTPYLPNARFLLRFRRQRIDPDQTQGLRRQRLVRLGLAELGESTPRGVLETLSGDIQEQARLLPWLWNAVLEGFVEADLDRPLTMATRIRSLETEFTRRKLEVL</sequence>
<evidence type="ECO:0000313" key="2">
    <source>
        <dbReference type="EMBL" id="MDQ2069816.1"/>
    </source>
</evidence>
<dbReference type="EMBL" id="JAVDDT010000004">
    <property type="protein sequence ID" value="MDQ2069816.1"/>
    <property type="molecule type" value="Genomic_DNA"/>
</dbReference>